<reference evidence="2 3" key="1">
    <citation type="submission" date="2020-09" db="EMBL/GenBank/DDBJ databases">
        <title>De no assembly of potato wild relative species, Solanum commersonii.</title>
        <authorList>
            <person name="Cho K."/>
        </authorList>
    </citation>
    <scope>NUCLEOTIDE SEQUENCE [LARGE SCALE GENOMIC DNA]</scope>
    <source>
        <strain evidence="2">LZ3.2</strain>
        <tissue evidence="2">Leaf</tissue>
    </source>
</reference>
<evidence type="ECO:0008006" key="4">
    <source>
        <dbReference type="Google" id="ProtNLM"/>
    </source>
</evidence>
<accession>A0A9J5Y9U3</accession>
<evidence type="ECO:0000313" key="3">
    <source>
        <dbReference type="Proteomes" id="UP000824120"/>
    </source>
</evidence>
<sequence>MKPRTTKANLLHIFLFLQRMLNQQYTEIEPALCVCSSLRRAQHQNLSKLAVNCFIDLRVHTKRLRSKGTTTCSNIKI</sequence>
<keyword evidence="3" id="KW-1185">Reference proteome</keyword>
<evidence type="ECO:0000313" key="2">
    <source>
        <dbReference type="EMBL" id="KAG5596312.1"/>
    </source>
</evidence>
<name>A0A9J5Y9U3_SOLCO</name>
<keyword evidence="1" id="KW-0732">Signal</keyword>
<organism evidence="2 3">
    <name type="scientific">Solanum commersonii</name>
    <name type="common">Commerson's wild potato</name>
    <name type="synonym">Commerson's nightshade</name>
    <dbReference type="NCBI Taxonomy" id="4109"/>
    <lineage>
        <taxon>Eukaryota</taxon>
        <taxon>Viridiplantae</taxon>
        <taxon>Streptophyta</taxon>
        <taxon>Embryophyta</taxon>
        <taxon>Tracheophyta</taxon>
        <taxon>Spermatophyta</taxon>
        <taxon>Magnoliopsida</taxon>
        <taxon>eudicotyledons</taxon>
        <taxon>Gunneridae</taxon>
        <taxon>Pentapetalae</taxon>
        <taxon>asterids</taxon>
        <taxon>lamiids</taxon>
        <taxon>Solanales</taxon>
        <taxon>Solanaceae</taxon>
        <taxon>Solanoideae</taxon>
        <taxon>Solaneae</taxon>
        <taxon>Solanum</taxon>
    </lineage>
</organism>
<gene>
    <name evidence="2" type="ORF">H5410_037544</name>
</gene>
<dbReference type="EMBL" id="JACXVP010000007">
    <property type="protein sequence ID" value="KAG5596312.1"/>
    <property type="molecule type" value="Genomic_DNA"/>
</dbReference>
<dbReference type="AlphaFoldDB" id="A0A9J5Y9U3"/>
<protein>
    <recommendedName>
        <fullName evidence="4">Secreted protein</fullName>
    </recommendedName>
</protein>
<evidence type="ECO:0000256" key="1">
    <source>
        <dbReference type="SAM" id="SignalP"/>
    </source>
</evidence>
<feature type="chain" id="PRO_5039894458" description="Secreted protein" evidence="1">
    <location>
        <begin position="24"/>
        <end position="77"/>
    </location>
</feature>
<dbReference type="Proteomes" id="UP000824120">
    <property type="component" value="Chromosome 7"/>
</dbReference>
<comment type="caution">
    <text evidence="2">The sequence shown here is derived from an EMBL/GenBank/DDBJ whole genome shotgun (WGS) entry which is preliminary data.</text>
</comment>
<feature type="signal peptide" evidence="1">
    <location>
        <begin position="1"/>
        <end position="23"/>
    </location>
</feature>
<proteinExistence type="predicted"/>